<comment type="caution">
    <text evidence="2">The sequence shown here is derived from an EMBL/GenBank/DDBJ whole genome shotgun (WGS) entry which is preliminary data.</text>
</comment>
<protein>
    <recommendedName>
        <fullName evidence="4">Tachylectin</fullName>
    </recommendedName>
</protein>
<accession>A0A4R6KML5</accession>
<dbReference type="EMBL" id="SNWQ01000003">
    <property type="protein sequence ID" value="TDO51290.1"/>
    <property type="molecule type" value="Genomic_DNA"/>
</dbReference>
<feature type="chain" id="PRO_5038982425" description="Tachylectin" evidence="1">
    <location>
        <begin position="23"/>
        <end position="299"/>
    </location>
</feature>
<feature type="signal peptide" evidence="1">
    <location>
        <begin position="1"/>
        <end position="22"/>
    </location>
</feature>
<dbReference type="Proteomes" id="UP000295388">
    <property type="component" value="Unassembled WGS sequence"/>
</dbReference>
<organism evidence="2 3">
    <name type="scientific">Kribbella caucasensis</name>
    <dbReference type="NCBI Taxonomy" id="2512215"/>
    <lineage>
        <taxon>Bacteria</taxon>
        <taxon>Bacillati</taxon>
        <taxon>Actinomycetota</taxon>
        <taxon>Actinomycetes</taxon>
        <taxon>Propionibacteriales</taxon>
        <taxon>Kribbellaceae</taxon>
        <taxon>Kribbella</taxon>
    </lineage>
</organism>
<keyword evidence="1" id="KW-0732">Signal</keyword>
<evidence type="ECO:0000256" key="1">
    <source>
        <dbReference type="SAM" id="SignalP"/>
    </source>
</evidence>
<keyword evidence="3" id="KW-1185">Reference proteome</keyword>
<proteinExistence type="predicted"/>
<dbReference type="AlphaFoldDB" id="A0A4R6KML5"/>
<evidence type="ECO:0000313" key="3">
    <source>
        <dbReference type="Proteomes" id="UP000295388"/>
    </source>
</evidence>
<name>A0A4R6KML5_9ACTN</name>
<dbReference type="RefSeq" id="WP_133799261.1">
    <property type="nucleotide sequence ID" value="NZ_SNWQ01000003.1"/>
</dbReference>
<evidence type="ECO:0008006" key="4">
    <source>
        <dbReference type="Google" id="ProtNLM"/>
    </source>
</evidence>
<gene>
    <name evidence="2" type="ORF">EV643_10327</name>
</gene>
<reference evidence="2 3" key="1">
    <citation type="submission" date="2019-03" db="EMBL/GenBank/DDBJ databases">
        <title>Genomic Encyclopedia of Type Strains, Phase III (KMG-III): the genomes of soil and plant-associated and newly described type strains.</title>
        <authorList>
            <person name="Whitman W."/>
        </authorList>
    </citation>
    <scope>NUCLEOTIDE SEQUENCE [LARGE SCALE GENOMIC DNA]</scope>
    <source>
        <strain evidence="2 3">VKM Ac-2527</strain>
    </source>
</reference>
<sequence>MRKSIVAVAAALTVVATGLVVAGVVGTARPASAALSDVPADCSVSTAAYRSDGQRLTYVYSDRLTSTKAYANDKLGWVPSAHQQIGASGDDTAFNSSEFAAHPTDGYIYLLSRRGELIDGSWKITKNTSTRVRAGFGGTRILAHGWPYLYRVVGTSLYRYTQSSSSDGAPTLTSPVKLAGTGWDKVNTLTYERTGGTGTGTVDVLIGTKANGELKEWRINRATPTTINSSVLRSSGWASFTSLSTGYCDAHPNGRPLLGITAAGTASVRFDAKKTDWVGTDIKGGSLGSLGWTAHAYGQ</sequence>
<evidence type="ECO:0000313" key="2">
    <source>
        <dbReference type="EMBL" id="TDO51290.1"/>
    </source>
</evidence>
<dbReference type="OrthoDB" id="3814463at2"/>